<feature type="transmembrane region" description="Helical" evidence="2">
    <location>
        <begin position="200"/>
        <end position="221"/>
    </location>
</feature>
<dbReference type="EMBL" id="MVGT01004145">
    <property type="protein sequence ID" value="OVA01256.1"/>
    <property type="molecule type" value="Genomic_DNA"/>
</dbReference>
<name>A0A200PSU2_MACCD</name>
<accession>A0A200PSU2</accession>
<dbReference type="AlphaFoldDB" id="A0A200PSU2"/>
<gene>
    <name evidence="3" type="ORF">BVC80_1653g46</name>
</gene>
<sequence>MEEVEQQTEIQQLPAARRRPNITTEPRREMSSDHISLEVKGDIEDPEAAQEDSKSKKTKNNRWTDQDFSDAFDDLYKLNAFIVFAIFIGISLTALGQRSLQNRPECDADPEVTMEVIEFGAISFGIMTGLSAMLIVGVKNWVRSLKAPSCKQMRRRVQKWGLVAASCASYISVILIALSISSVLQVRLGLISCGSKPTITAIWMLDLAIGVGFAICSIRIAKISWSA</sequence>
<keyword evidence="4" id="KW-1185">Reference proteome</keyword>
<protein>
    <submittedName>
        <fullName evidence="3">Uncharacterized protein</fullName>
    </submittedName>
</protein>
<evidence type="ECO:0000313" key="4">
    <source>
        <dbReference type="Proteomes" id="UP000195402"/>
    </source>
</evidence>
<evidence type="ECO:0000256" key="1">
    <source>
        <dbReference type="SAM" id="MobiDB-lite"/>
    </source>
</evidence>
<organism evidence="3 4">
    <name type="scientific">Macleaya cordata</name>
    <name type="common">Five-seeded plume-poppy</name>
    <name type="synonym">Bocconia cordata</name>
    <dbReference type="NCBI Taxonomy" id="56857"/>
    <lineage>
        <taxon>Eukaryota</taxon>
        <taxon>Viridiplantae</taxon>
        <taxon>Streptophyta</taxon>
        <taxon>Embryophyta</taxon>
        <taxon>Tracheophyta</taxon>
        <taxon>Spermatophyta</taxon>
        <taxon>Magnoliopsida</taxon>
        <taxon>Ranunculales</taxon>
        <taxon>Papaveraceae</taxon>
        <taxon>Papaveroideae</taxon>
        <taxon>Macleaya</taxon>
    </lineage>
</organism>
<feature type="compositionally biased region" description="Basic and acidic residues" evidence="1">
    <location>
        <begin position="25"/>
        <end position="43"/>
    </location>
</feature>
<feature type="region of interest" description="Disordered" evidence="1">
    <location>
        <begin position="1"/>
        <end position="63"/>
    </location>
</feature>
<keyword evidence="2" id="KW-1133">Transmembrane helix</keyword>
<evidence type="ECO:0000256" key="2">
    <source>
        <dbReference type="SAM" id="Phobius"/>
    </source>
</evidence>
<evidence type="ECO:0000313" key="3">
    <source>
        <dbReference type="EMBL" id="OVA01256.1"/>
    </source>
</evidence>
<feature type="transmembrane region" description="Helical" evidence="2">
    <location>
        <begin position="78"/>
        <end position="96"/>
    </location>
</feature>
<keyword evidence="2" id="KW-0812">Transmembrane</keyword>
<reference evidence="3 4" key="1">
    <citation type="journal article" date="2017" name="Mol. Plant">
        <title>The Genome of Medicinal Plant Macleaya cordata Provides New Insights into Benzylisoquinoline Alkaloids Metabolism.</title>
        <authorList>
            <person name="Liu X."/>
            <person name="Liu Y."/>
            <person name="Huang P."/>
            <person name="Ma Y."/>
            <person name="Qing Z."/>
            <person name="Tang Q."/>
            <person name="Cao H."/>
            <person name="Cheng P."/>
            <person name="Zheng Y."/>
            <person name="Yuan Z."/>
            <person name="Zhou Y."/>
            <person name="Liu J."/>
            <person name="Tang Z."/>
            <person name="Zhuo Y."/>
            <person name="Zhang Y."/>
            <person name="Yu L."/>
            <person name="Huang J."/>
            <person name="Yang P."/>
            <person name="Peng Q."/>
            <person name="Zhang J."/>
            <person name="Jiang W."/>
            <person name="Zhang Z."/>
            <person name="Lin K."/>
            <person name="Ro D.K."/>
            <person name="Chen X."/>
            <person name="Xiong X."/>
            <person name="Shang Y."/>
            <person name="Huang S."/>
            <person name="Zeng J."/>
        </authorList>
    </citation>
    <scope>NUCLEOTIDE SEQUENCE [LARGE SCALE GENOMIC DNA]</scope>
    <source>
        <strain evidence="4">cv. BLH2017</strain>
        <tissue evidence="3">Root</tissue>
    </source>
</reference>
<keyword evidence="2" id="KW-0472">Membrane</keyword>
<proteinExistence type="predicted"/>
<dbReference type="Proteomes" id="UP000195402">
    <property type="component" value="Unassembled WGS sequence"/>
</dbReference>
<comment type="caution">
    <text evidence="3">The sequence shown here is derived from an EMBL/GenBank/DDBJ whole genome shotgun (WGS) entry which is preliminary data.</text>
</comment>
<dbReference type="InParanoid" id="A0A200PSU2"/>
<dbReference type="STRING" id="56857.A0A200PSU2"/>
<feature type="transmembrane region" description="Helical" evidence="2">
    <location>
        <begin position="159"/>
        <end position="180"/>
    </location>
</feature>
<dbReference type="PANTHER" id="PTHR33430:SF6">
    <property type="entry name" value="MATERNAL EFFECT EMBRYO ARREST PROTEIN"/>
    <property type="match status" value="1"/>
</dbReference>
<dbReference type="PANTHER" id="PTHR33430">
    <property type="entry name" value="MATERNAL EFFECT EMBRYO ARREST PROTEIN"/>
    <property type="match status" value="1"/>
</dbReference>
<feature type="transmembrane region" description="Helical" evidence="2">
    <location>
        <begin position="116"/>
        <end position="138"/>
    </location>
</feature>